<dbReference type="InterPro" id="IPR050437">
    <property type="entry name" value="Ribos_protein_bS1-like"/>
</dbReference>
<dbReference type="SMART" id="SM00316">
    <property type="entry name" value="S1"/>
    <property type="match status" value="3"/>
</dbReference>
<evidence type="ECO:0000259" key="5">
    <source>
        <dbReference type="PROSITE" id="PS50126"/>
    </source>
</evidence>
<dbReference type="SUPFAM" id="SSF50249">
    <property type="entry name" value="Nucleic acid-binding proteins"/>
    <property type="match status" value="3"/>
</dbReference>
<organism evidence="6 7">
    <name type="scientific">Apatococcus fuscideae</name>
    <dbReference type="NCBI Taxonomy" id="2026836"/>
    <lineage>
        <taxon>Eukaryota</taxon>
        <taxon>Viridiplantae</taxon>
        <taxon>Chlorophyta</taxon>
        <taxon>core chlorophytes</taxon>
        <taxon>Trebouxiophyceae</taxon>
        <taxon>Chlorellales</taxon>
        <taxon>Chlorellaceae</taxon>
        <taxon>Apatococcus</taxon>
    </lineage>
</organism>
<dbReference type="InterPro" id="IPR003029">
    <property type="entry name" value="S1_domain"/>
</dbReference>
<dbReference type="Gene3D" id="2.40.50.140">
    <property type="entry name" value="Nucleic acid-binding proteins"/>
    <property type="match status" value="2"/>
</dbReference>
<proteinExistence type="inferred from homology"/>
<gene>
    <name evidence="6" type="ORF">WJX84_010105</name>
</gene>
<protein>
    <recommendedName>
        <fullName evidence="5">S1 motif domain-containing protein</fullName>
    </recommendedName>
</protein>
<dbReference type="PANTHER" id="PTHR10724">
    <property type="entry name" value="30S RIBOSOMAL PROTEIN S1"/>
    <property type="match status" value="1"/>
</dbReference>
<keyword evidence="7" id="KW-1185">Reference proteome</keyword>
<keyword evidence="2" id="KW-0689">Ribosomal protein</keyword>
<dbReference type="GO" id="GO:0003729">
    <property type="term" value="F:mRNA binding"/>
    <property type="evidence" value="ECO:0007669"/>
    <property type="project" value="TreeGrafter"/>
</dbReference>
<dbReference type="EMBL" id="JALJOV010000045">
    <property type="protein sequence ID" value="KAK9868110.1"/>
    <property type="molecule type" value="Genomic_DNA"/>
</dbReference>
<keyword evidence="3" id="KW-0687">Ribonucleoprotein</keyword>
<comment type="caution">
    <text evidence="6">The sequence shown here is derived from an EMBL/GenBank/DDBJ whole genome shotgun (WGS) entry which is preliminary data.</text>
</comment>
<evidence type="ECO:0000313" key="7">
    <source>
        <dbReference type="Proteomes" id="UP001485043"/>
    </source>
</evidence>
<evidence type="ECO:0000256" key="2">
    <source>
        <dbReference type="ARBA" id="ARBA00022980"/>
    </source>
</evidence>
<evidence type="ECO:0000256" key="3">
    <source>
        <dbReference type="ARBA" id="ARBA00023274"/>
    </source>
</evidence>
<dbReference type="GO" id="GO:0006412">
    <property type="term" value="P:translation"/>
    <property type="evidence" value="ECO:0007669"/>
    <property type="project" value="TreeGrafter"/>
</dbReference>
<feature type="compositionally biased region" description="Polar residues" evidence="4">
    <location>
        <begin position="377"/>
        <end position="400"/>
    </location>
</feature>
<feature type="region of interest" description="Disordered" evidence="4">
    <location>
        <begin position="375"/>
        <end position="400"/>
    </location>
</feature>
<dbReference type="InterPro" id="IPR012340">
    <property type="entry name" value="NA-bd_OB-fold"/>
</dbReference>
<sequence length="400" mass="43654">MAQFLLETLPLRPAHSSRLLPCPSAAIHSSSTCSLGRQASRPYQSCTPFGRRPLSRWAPACQVAVLDEPQVGNTPEEDSAPAAESTEEASLDDLYSQFDTLLVDGGREFEAGDMIMGVVTHTDKRGAYVDVGGKMSAFVQTEDITLGPLQKASQILAPGMRRQFMVVTKRMDDASYLSIKNLELDLVWERAKQMADLKAVVPVTVDSQQRAGFLCSFQDLPTLTAFMPASHSPETDIVGKKIDVKIIDCLKENNRLIVSNRAVRSSSSVVRSCKVGQVLEAVIRSIQPYGAFLELDGNFTGLLHISNVSQDRVSRMDSVMNVGDKIKAMVIMNENDGTRVSLSTKALEPQPGDMLKNPGLVYEKAEEMAALFRERAQQATTASQDDPFASQDSTSESVDS</sequence>
<feature type="domain" description="S1 motif" evidence="5">
    <location>
        <begin position="276"/>
        <end position="345"/>
    </location>
</feature>
<name>A0AAW1TGV4_9CHLO</name>
<reference evidence="6 7" key="1">
    <citation type="journal article" date="2024" name="Nat. Commun.">
        <title>Phylogenomics reveals the evolutionary origins of lichenization in chlorophyte algae.</title>
        <authorList>
            <person name="Puginier C."/>
            <person name="Libourel C."/>
            <person name="Otte J."/>
            <person name="Skaloud P."/>
            <person name="Haon M."/>
            <person name="Grisel S."/>
            <person name="Petersen M."/>
            <person name="Berrin J.G."/>
            <person name="Delaux P.M."/>
            <person name="Dal Grande F."/>
            <person name="Keller J."/>
        </authorList>
    </citation>
    <scope>NUCLEOTIDE SEQUENCE [LARGE SCALE GENOMIC DNA]</scope>
    <source>
        <strain evidence="6 7">SAG 2523</strain>
    </source>
</reference>
<dbReference type="AlphaFoldDB" id="A0AAW1TGV4"/>
<dbReference type="PROSITE" id="PS50126">
    <property type="entry name" value="S1"/>
    <property type="match status" value="2"/>
</dbReference>
<evidence type="ECO:0000256" key="1">
    <source>
        <dbReference type="ARBA" id="ARBA00006767"/>
    </source>
</evidence>
<evidence type="ECO:0000313" key="6">
    <source>
        <dbReference type="EMBL" id="KAK9868110.1"/>
    </source>
</evidence>
<dbReference type="GO" id="GO:0003735">
    <property type="term" value="F:structural constituent of ribosome"/>
    <property type="evidence" value="ECO:0007669"/>
    <property type="project" value="TreeGrafter"/>
</dbReference>
<feature type="region of interest" description="Disordered" evidence="4">
    <location>
        <begin position="68"/>
        <end position="89"/>
    </location>
</feature>
<evidence type="ECO:0000256" key="4">
    <source>
        <dbReference type="SAM" id="MobiDB-lite"/>
    </source>
</evidence>
<comment type="similarity">
    <text evidence="1">Belongs to the bacterial ribosomal protein bS1 family.</text>
</comment>
<dbReference type="Pfam" id="PF00575">
    <property type="entry name" value="S1"/>
    <property type="match status" value="2"/>
</dbReference>
<feature type="compositionally biased region" description="Acidic residues" evidence="4">
    <location>
        <begin position="75"/>
        <end position="89"/>
    </location>
</feature>
<dbReference type="GO" id="GO:1990904">
    <property type="term" value="C:ribonucleoprotein complex"/>
    <property type="evidence" value="ECO:0007669"/>
    <property type="project" value="UniProtKB-KW"/>
</dbReference>
<dbReference type="GO" id="GO:0005840">
    <property type="term" value="C:ribosome"/>
    <property type="evidence" value="ECO:0007669"/>
    <property type="project" value="UniProtKB-KW"/>
</dbReference>
<accession>A0AAW1TGV4</accession>
<dbReference type="Proteomes" id="UP001485043">
    <property type="component" value="Unassembled WGS sequence"/>
</dbReference>
<dbReference type="PANTHER" id="PTHR10724:SF7">
    <property type="entry name" value="SMALL RIBOSOMAL SUBUNIT PROTEIN BS1C"/>
    <property type="match status" value="1"/>
</dbReference>
<feature type="domain" description="S1 motif" evidence="5">
    <location>
        <begin position="112"/>
        <end position="180"/>
    </location>
</feature>